<evidence type="ECO:0000259" key="4">
    <source>
        <dbReference type="Pfam" id="PF05433"/>
    </source>
</evidence>
<dbReference type="EMBL" id="BDME01000001">
    <property type="protein sequence ID" value="GAX87053.1"/>
    <property type="molecule type" value="Genomic_DNA"/>
</dbReference>
<organism evidence="5 6">
    <name type="scientific">Lebetimonas natsushimae</name>
    <dbReference type="NCBI Taxonomy" id="1936991"/>
    <lineage>
        <taxon>Bacteria</taxon>
        <taxon>Pseudomonadati</taxon>
        <taxon>Campylobacterota</taxon>
        <taxon>Epsilonproteobacteria</taxon>
        <taxon>Nautiliales</taxon>
        <taxon>Nautiliaceae</taxon>
        <taxon>Lebetimonas</taxon>
    </lineage>
</organism>
<dbReference type="PANTHER" id="PTHR35603">
    <property type="match status" value="1"/>
</dbReference>
<evidence type="ECO:0000256" key="3">
    <source>
        <dbReference type="SAM" id="SignalP"/>
    </source>
</evidence>
<dbReference type="InterPro" id="IPR008816">
    <property type="entry name" value="Gly_zipper_2TM_dom"/>
</dbReference>
<keyword evidence="3" id="KW-0732">Signal</keyword>
<feature type="signal peptide" evidence="3">
    <location>
        <begin position="1"/>
        <end position="20"/>
    </location>
</feature>
<dbReference type="InterPro" id="IPR051407">
    <property type="entry name" value="Bact_OM_lipoprot/Surf_antigen"/>
</dbReference>
<sequence length="143" mass="15610">MKKIIFAILALFLFSGCTQMYNSNEVDLYQTNGIYTYEKGKITDVRYVRIRDDGSGTMIGALVGTVLGSMFGNGKGNVLTTLAGGLTGAYVGNQVDKANGEELYIHLDDGRDIVTIVKGVNFGIGEMVRVVFNGNKILRVEHY</sequence>
<name>A0A292YC26_9BACT</name>
<comment type="subcellular location">
    <subcellularLocation>
        <location evidence="1">Membrane</location>
    </subcellularLocation>
</comment>
<keyword evidence="6" id="KW-1185">Reference proteome</keyword>
<dbReference type="Pfam" id="PF05433">
    <property type="entry name" value="Rick_17kDa_Anti"/>
    <property type="match status" value="1"/>
</dbReference>
<evidence type="ECO:0000313" key="6">
    <source>
        <dbReference type="Proteomes" id="UP000217944"/>
    </source>
</evidence>
<reference evidence="5 6" key="1">
    <citation type="journal article" date="2017" name="Syst. Appl. Microbiol.">
        <title>Lebetimonas natsushimae sp. nov., a novel strictly anaerobic, moderately thermophilic chemoautotroph isolated from a deep-sea hydrothermal vent polychaete nest in the Mid-Okinawa Trough.</title>
        <authorList>
            <person name="Nagata R."/>
            <person name="Takaki Y."/>
            <person name="Tame A."/>
            <person name="Nunoura T."/>
            <person name="Muto H."/>
            <person name="Mino S."/>
            <person name="Sawayama S."/>
            <person name="Takai K."/>
            <person name="Nakagawa S."/>
        </authorList>
    </citation>
    <scope>NUCLEOTIDE SEQUENCE [LARGE SCALE GENOMIC DNA]</scope>
    <source>
        <strain evidence="5 6">HS1857</strain>
    </source>
</reference>
<dbReference type="Proteomes" id="UP000217944">
    <property type="component" value="Unassembled WGS sequence"/>
</dbReference>
<evidence type="ECO:0000256" key="2">
    <source>
        <dbReference type="ARBA" id="ARBA00023136"/>
    </source>
</evidence>
<keyword evidence="2" id="KW-0472">Membrane</keyword>
<dbReference type="PANTHER" id="PTHR35603:SF2">
    <property type="entry name" value="OUTER MEMBRANE LIPOPROTEIN"/>
    <property type="match status" value="1"/>
</dbReference>
<protein>
    <submittedName>
        <fullName evidence="5">Outer membrane lipoprotein SlyB</fullName>
    </submittedName>
</protein>
<keyword evidence="5" id="KW-0449">Lipoprotein</keyword>
<dbReference type="PROSITE" id="PS51257">
    <property type="entry name" value="PROKAR_LIPOPROTEIN"/>
    <property type="match status" value="1"/>
</dbReference>
<dbReference type="RefSeq" id="WP_096258210.1">
    <property type="nucleotide sequence ID" value="NZ_BDME01000001.1"/>
</dbReference>
<gene>
    <name evidence="5" type="ORF">LNAT_P0348</name>
</gene>
<dbReference type="OrthoDB" id="5334488at2"/>
<accession>A0A292YC26</accession>
<proteinExistence type="predicted"/>
<evidence type="ECO:0000256" key="1">
    <source>
        <dbReference type="ARBA" id="ARBA00004370"/>
    </source>
</evidence>
<feature type="domain" description="Glycine zipper 2TM" evidence="4">
    <location>
        <begin position="56"/>
        <end position="95"/>
    </location>
</feature>
<dbReference type="GO" id="GO:0019867">
    <property type="term" value="C:outer membrane"/>
    <property type="evidence" value="ECO:0007669"/>
    <property type="project" value="InterPro"/>
</dbReference>
<feature type="chain" id="PRO_5013330667" evidence="3">
    <location>
        <begin position="21"/>
        <end position="143"/>
    </location>
</feature>
<evidence type="ECO:0000313" key="5">
    <source>
        <dbReference type="EMBL" id="GAX87053.1"/>
    </source>
</evidence>
<dbReference type="AlphaFoldDB" id="A0A292YC26"/>
<comment type="caution">
    <text evidence="5">The sequence shown here is derived from an EMBL/GenBank/DDBJ whole genome shotgun (WGS) entry which is preliminary data.</text>
</comment>